<evidence type="ECO:0008006" key="3">
    <source>
        <dbReference type="Google" id="ProtNLM"/>
    </source>
</evidence>
<organism evidence="1 2">
    <name type="scientific">Alteromonas naphthalenivorans</name>
    <dbReference type="NCBI Taxonomy" id="715451"/>
    <lineage>
        <taxon>Bacteria</taxon>
        <taxon>Pseudomonadati</taxon>
        <taxon>Pseudomonadota</taxon>
        <taxon>Gammaproteobacteria</taxon>
        <taxon>Alteromonadales</taxon>
        <taxon>Alteromonadaceae</taxon>
        <taxon>Alteromonas/Salinimonas group</taxon>
        <taxon>Alteromonas</taxon>
    </lineage>
</organism>
<keyword evidence="2" id="KW-1185">Reference proteome</keyword>
<dbReference type="HOGENOM" id="CLU_434547_0_0_6"/>
<dbReference type="OrthoDB" id="7032596at2"/>
<proteinExistence type="predicted"/>
<dbReference type="eggNOG" id="COG5635">
    <property type="taxonomic scope" value="Bacteria"/>
</dbReference>
<evidence type="ECO:0000313" key="2">
    <source>
        <dbReference type="Proteomes" id="UP000000683"/>
    </source>
</evidence>
<protein>
    <recommendedName>
        <fullName evidence="3">Restriction endonuclease type IV Mrr domain-containing protein</fullName>
    </recommendedName>
</protein>
<reference evidence="1 2" key="1">
    <citation type="journal article" date="2011" name="J. Bacteriol.">
        <title>Complete genome sequence of the polycyclic aromatic hydrocarbon-degrading bacterium Alteromonas sp. strain SN2.</title>
        <authorList>
            <person name="Jin H.M."/>
            <person name="Jeong H."/>
            <person name="Moon E.J."/>
            <person name="Math R.K."/>
            <person name="Lee K."/>
            <person name="Kim H.J."/>
            <person name="Jeon C.O."/>
            <person name="Oh T.K."/>
            <person name="Kim J.F."/>
        </authorList>
    </citation>
    <scope>NUCLEOTIDE SEQUENCE [LARGE SCALE GENOMIC DNA]</scope>
    <source>
        <strain evidence="2">JCM 17741 / KACC 18427 / KCTC 11700BP / SN2</strain>
    </source>
</reference>
<gene>
    <name evidence="1" type="ordered locus">ambt_05315</name>
</gene>
<dbReference type="AlphaFoldDB" id="F5Z429"/>
<accession>F5Z429</accession>
<dbReference type="EMBL" id="CP002339">
    <property type="protein sequence ID" value="AEF02611.1"/>
    <property type="molecule type" value="Genomic_DNA"/>
</dbReference>
<dbReference type="KEGG" id="alt:ambt_05315"/>
<evidence type="ECO:0000313" key="1">
    <source>
        <dbReference type="EMBL" id="AEF02611.1"/>
    </source>
</evidence>
<name>F5Z429_ALTNA</name>
<dbReference type="RefSeq" id="WP_013783552.1">
    <property type="nucleotide sequence ID" value="NC_015554.1"/>
</dbReference>
<sequence>MIRKEVDPSDILKQKEKDSYPIYDSLLKSLPITKDWEIFEKICLELLQDEQDLSGVRTFLLYGSRGQSQYGLDIVGLDLRTSKKVAAQCKRYKRVSPKNITDWVEKFISESDIESYQEFVLCTSYSISSHTKLVESWHMAERKLEEHKIIPTLWDYDVILEKLRKARRITEKYYGLEAANRFCTSLPLPIKYPYSYSKKKSLCIDNLAIIENDSVRLEVFLPTEKKPNLTAALSFTRSDLNGVTISCDGKALVKFMQERAHASHIKETSLIQTLNTGNSLNILVLPTVRLTLNNNESNDLDWVIFEAWKRYISEATSIEKKWKTARFDLLKEDHFAFKLFSIELWFWQAIIQYSYEFDYAKGNTEHHIFDNAPGCLKIYVKDETLSLSRGFHLIMYPYSSERVYSTDLFLCWQPLTDIVGEPLTYSSRDAWDAEYSHNWLLDYLFPRVYDWYKNRKSKRKSSLSFLNFKRKKTKYRTLTDICISYANTSNRNIGLRVSNISEALDLANTLQSHYTIYKSNVLIEVMMIVDVLKACQHLTENMPAYESSYIRGKLGLNDEKVYDGITCLINSKDKKVFPTSGFMDHSLRSLCAILREKSALSDYEIQSLSDFIKPAWERYLEDRVCASYY</sequence>
<dbReference type="Proteomes" id="UP000000683">
    <property type="component" value="Chromosome"/>
</dbReference>